<gene>
    <name evidence="3" type="ORF">CE154_011895</name>
</gene>
<evidence type="ECO:0000256" key="2">
    <source>
        <dbReference type="SAM" id="SignalP"/>
    </source>
</evidence>
<comment type="similarity">
    <text evidence="1">Belongs to the UPF0065 (bug) family.</text>
</comment>
<dbReference type="PANTHER" id="PTHR42928">
    <property type="entry name" value="TRICARBOXYLATE-BINDING PROTEIN"/>
    <property type="match status" value="1"/>
</dbReference>
<dbReference type="AlphaFoldDB" id="A0A420KBZ3"/>
<keyword evidence="2" id="KW-0732">Signal</keyword>
<dbReference type="CDD" id="cd07012">
    <property type="entry name" value="PBP2_Bug_TTT"/>
    <property type="match status" value="1"/>
</dbReference>
<reference evidence="3 4" key="1">
    <citation type="submission" date="2018-09" db="EMBL/GenBank/DDBJ databases">
        <title>Genome comparison of Alicycliphilus sp. BQ1, a polyurethanolytic bacterium, with its closest phylogenetic relatives Alicycliphilus denitrificans BC and K601, unable to attack polyurethane.</title>
        <authorList>
            <person name="Loza-Tavera H."/>
            <person name="Lozano L."/>
            <person name="Cevallos M."/>
            <person name="Maya-Lucas O."/>
            <person name="Garcia-Mena J."/>
            <person name="Hernandez J."/>
        </authorList>
    </citation>
    <scope>NUCLEOTIDE SEQUENCE [LARGE SCALE GENOMIC DNA]</scope>
    <source>
        <strain evidence="3 4">BQ1</strain>
    </source>
</reference>
<evidence type="ECO:0000313" key="3">
    <source>
        <dbReference type="EMBL" id="RKJ96713.1"/>
    </source>
</evidence>
<evidence type="ECO:0000256" key="1">
    <source>
        <dbReference type="ARBA" id="ARBA00006987"/>
    </source>
</evidence>
<organism evidence="3 4">
    <name type="scientific">Alicycliphilus denitrificans</name>
    <dbReference type="NCBI Taxonomy" id="179636"/>
    <lineage>
        <taxon>Bacteria</taxon>
        <taxon>Pseudomonadati</taxon>
        <taxon>Pseudomonadota</taxon>
        <taxon>Betaproteobacteria</taxon>
        <taxon>Burkholderiales</taxon>
        <taxon>Comamonadaceae</taxon>
        <taxon>Alicycliphilus</taxon>
    </lineage>
</organism>
<dbReference type="PANTHER" id="PTHR42928:SF5">
    <property type="entry name" value="BLR1237 PROTEIN"/>
    <property type="match status" value="1"/>
</dbReference>
<evidence type="ECO:0000313" key="4">
    <source>
        <dbReference type="Proteomes" id="UP000216225"/>
    </source>
</evidence>
<dbReference type="InterPro" id="IPR005064">
    <property type="entry name" value="BUG"/>
</dbReference>
<dbReference type="SUPFAM" id="SSF53850">
    <property type="entry name" value="Periplasmic binding protein-like II"/>
    <property type="match status" value="1"/>
</dbReference>
<feature type="signal peptide" evidence="2">
    <location>
        <begin position="1"/>
        <end position="24"/>
    </location>
</feature>
<name>A0A420KBZ3_9BURK</name>
<dbReference type="InterPro" id="IPR042100">
    <property type="entry name" value="Bug_dom1"/>
</dbReference>
<dbReference type="Pfam" id="PF03401">
    <property type="entry name" value="TctC"/>
    <property type="match status" value="1"/>
</dbReference>
<dbReference type="Proteomes" id="UP000216225">
    <property type="component" value="Unassembled WGS sequence"/>
</dbReference>
<dbReference type="Gene3D" id="3.40.190.150">
    <property type="entry name" value="Bordetella uptake gene, domain 1"/>
    <property type="match status" value="1"/>
</dbReference>
<accession>A0A420KBZ3</accession>
<feature type="chain" id="PRO_5018971922" evidence="2">
    <location>
        <begin position="25"/>
        <end position="319"/>
    </location>
</feature>
<comment type="caution">
    <text evidence="3">The sequence shown here is derived from an EMBL/GenBank/DDBJ whole genome shotgun (WGS) entry which is preliminary data.</text>
</comment>
<dbReference type="RefSeq" id="WP_094438267.1">
    <property type="nucleotide sequence ID" value="NZ_AP024172.1"/>
</dbReference>
<dbReference type="PIRSF" id="PIRSF017082">
    <property type="entry name" value="YflP"/>
    <property type="match status" value="1"/>
</dbReference>
<protein>
    <submittedName>
        <fullName evidence="3">Tripartite tricarboxylate transporter substrate binding protein</fullName>
    </submittedName>
</protein>
<dbReference type="EMBL" id="NKDB02000002">
    <property type="protein sequence ID" value="RKJ96713.1"/>
    <property type="molecule type" value="Genomic_DNA"/>
</dbReference>
<proteinExistence type="inferred from homology"/>
<sequence>MLSRRSIVLSLPAAALFGAGHALAQAYPSRPIRVIVPVAPGSATDLTARQVVAGLTRLWNNAPVIVENKPGAGTIIGTDFVAKAPADGYTLLFNLSSHYTSPWLNKTPYDPVKDFEPVAKLVSTALVMITAVDSPFKSVQDVVAAAKKAPGTVTFASAGIGTTSHMGGALLNSLAGIELVHAPYKDGSQAMVDTANGQAQLGFSGPAAIPLIKSGKLRVLATTGARRSAQLPDVPTVKEALHLDYEVTSPVWAFAPRGTPDAIVNKLSEAFGTIVAAPEFKAFCDAQYLDTSYEPAATVRAAAAGEAAKWRRLVELTRT</sequence>
<dbReference type="Gene3D" id="3.40.190.10">
    <property type="entry name" value="Periplasmic binding protein-like II"/>
    <property type="match status" value="1"/>
</dbReference>